<comment type="caution">
    <text evidence="1">The sequence shown here is derived from an EMBL/GenBank/DDBJ whole genome shotgun (WGS) entry which is preliminary data.</text>
</comment>
<dbReference type="AlphaFoldDB" id="A0AAD1XJB6"/>
<gene>
    <name evidence="1" type="ORF">ECRASSUSDP1_LOCUS15006</name>
</gene>
<name>A0AAD1XJB6_EUPCR</name>
<evidence type="ECO:0000313" key="2">
    <source>
        <dbReference type="Proteomes" id="UP001295684"/>
    </source>
</evidence>
<dbReference type="EMBL" id="CAMPGE010015017">
    <property type="protein sequence ID" value="CAI2373660.1"/>
    <property type="molecule type" value="Genomic_DNA"/>
</dbReference>
<protein>
    <submittedName>
        <fullName evidence="1">Uncharacterized protein</fullName>
    </submittedName>
</protein>
<dbReference type="Proteomes" id="UP001295684">
    <property type="component" value="Unassembled WGS sequence"/>
</dbReference>
<organism evidence="1 2">
    <name type="scientific">Euplotes crassus</name>
    <dbReference type="NCBI Taxonomy" id="5936"/>
    <lineage>
        <taxon>Eukaryota</taxon>
        <taxon>Sar</taxon>
        <taxon>Alveolata</taxon>
        <taxon>Ciliophora</taxon>
        <taxon>Intramacronucleata</taxon>
        <taxon>Spirotrichea</taxon>
        <taxon>Hypotrichia</taxon>
        <taxon>Euplotida</taxon>
        <taxon>Euplotidae</taxon>
        <taxon>Moneuplotes</taxon>
    </lineage>
</organism>
<reference evidence="1" key="1">
    <citation type="submission" date="2023-07" db="EMBL/GenBank/DDBJ databases">
        <authorList>
            <consortium name="AG Swart"/>
            <person name="Singh M."/>
            <person name="Singh A."/>
            <person name="Seah K."/>
            <person name="Emmerich C."/>
        </authorList>
    </citation>
    <scope>NUCLEOTIDE SEQUENCE</scope>
    <source>
        <strain evidence="1">DP1</strain>
    </source>
</reference>
<keyword evidence="2" id="KW-1185">Reference proteome</keyword>
<evidence type="ECO:0000313" key="1">
    <source>
        <dbReference type="EMBL" id="CAI2373660.1"/>
    </source>
</evidence>
<sequence>MENLEARFGNLKDEIERLGREGDRSRGYDGQCDFDAFWKNDDMLSKDLCKTEYEELMQDWNSFGIVQPWLFERTLKQRVDQLEDGQNSPRYLDMFKEISLSKLSTESKPEIYQRVRADSEDPILGDLCDDITEEKLKQVDGIEKLPSDTKISAPRRRVRADAKLKKALRFAKNHIKKLFKAKNSKIIHKRYVNCTLEEMYVRMRLTLQSIISEELLVDDLVYYTIGILNLKKPTKLDCKKKVKGEILMFNETLKKFTYRKLEETMQSSSLRVLLRYIISQADESIAETLEHLLDAE</sequence>
<proteinExistence type="predicted"/>
<accession>A0AAD1XJB6</accession>